<dbReference type="AlphaFoldDB" id="A0A9P5X767"/>
<evidence type="ECO:0000313" key="3">
    <source>
        <dbReference type="Proteomes" id="UP000807342"/>
    </source>
</evidence>
<evidence type="ECO:0000256" key="1">
    <source>
        <dbReference type="SAM" id="Phobius"/>
    </source>
</evidence>
<name>A0A9P5X767_9AGAR</name>
<keyword evidence="1" id="KW-0812">Transmembrane</keyword>
<feature type="transmembrane region" description="Helical" evidence="1">
    <location>
        <begin position="47"/>
        <end position="70"/>
    </location>
</feature>
<dbReference type="OrthoDB" id="3357408at2759"/>
<keyword evidence="1" id="KW-1133">Transmembrane helix</keyword>
<accession>A0A9P5X767</accession>
<feature type="transmembrane region" description="Helical" evidence="1">
    <location>
        <begin position="91"/>
        <end position="115"/>
    </location>
</feature>
<evidence type="ECO:0000313" key="2">
    <source>
        <dbReference type="EMBL" id="KAF9444031.1"/>
    </source>
</evidence>
<keyword evidence="1" id="KW-0472">Membrane</keyword>
<comment type="caution">
    <text evidence="2">The sequence shown here is derived from an EMBL/GenBank/DDBJ whole genome shotgun (WGS) entry which is preliminary data.</text>
</comment>
<dbReference type="EMBL" id="MU151412">
    <property type="protein sequence ID" value="KAF9444031.1"/>
    <property type="molecule type" value="Genomic_DNA"/>
</dbReference>
<gene>
    <name evidence="2" type="ORF">P691DRAFT_368798</name>
</gene>
<organism evidence="2 3">
    <name type="scientific">Macrolepiota fuliginosa MF-IS2</name>
    <dbReference type="NCBI Taxonomy" id="1400762"/>
    <lineage>
        <taxon>Eukaryota</taxon>
        <taxon>Fungi</taxon>
        <taxon>Dikarya</taxon>
        <taxon>Basidiomycota</taxon>
        <taxon>Agaricomycotina</taxon>
        <taxon>Agaricomycetes</taxon>
        <taxon>Agaricomycetidae</taxon>
        <taxon>Agaricales</taxon>
        <taxon>Agaricineae</taxon>
        <taxon>Agaricaceae</taxon>
        <taxon>Macrolepiota</taxon>
    </lineage>
</organism>
<proteinExistence type="predicted"/>
<keyword evidence="3" id="KW-1185">Reference proteome</keyword>
<sequence length="137" mass="14785">MAIITFPITLWIGGVVCTVLHIHMMTAQANGSNIEPYSLGPITAFGPGVVLLSFLASIAVLNAYSTLVLIHRIHKVVKQTEGSNSTKNFRHIIRILAESGFLYLSVTLGHFVAWLTANNMAIEALRTLVSTSGILVP</sequence>
<reference evidence="2" key="1">
    <citation type="submission" date="2020-11" db="EMBL/GenBank/DDBJ databases">
        <authorList>
            <consortium name="DOE Joint Genome Institute"/>
            <person name="Ahrendt S."/>
            <person name="Riley R."/>
            <person name="Andreopoulos W."/>
            <person name="Labutti K."/>
            <person name="Pangilinan J."/>
            <person name="Ruiz-Duenas F.J."/>
            <person name="Barrasa J.M."/>
            <person name="Sanchez-Garcia M."/>
            <person name="Camarero S."/>
            <person name="Miyauchi S."/>
            <person name="Serrano A."/>
            <person name="Linde D."/>
            <person name="Babiker R."/>
            <person name="Drula E."/>
            <person name="Ayuso-Fernandez I."/>
            <person name="Pacheco R."/>
            <person name="Padilla G."/>
            <person name="Ferreira P."/>
            <person name="Barriuso J."/>
            <person name="Kellner H."/>
            <person name="Castanera R."/>
            <person name="Alfaro M."/>
            <person name="Ramirez L."/>
            <person name="Pisabarro A.G."/>
            <person name="Kuo A."/>
            <person name="Tritt A."/>
            <person name="Lipzen A."/>
            <person name="He G."/>
            <person name="Yan M."/>
            <person name="Ng V."/>
            <person name="Cullen D."/>
            <person name="Martin F."/>
            <person name="Rosso M.-N."/>
            <person name="Henrissat B."/>
            <person name="Hibbett D."/>
            <person name="Martinez A.T."/>
            <person name="Grigoriev I.V."/>
        </authorList>
    </citation>
    <scope>NUCLEOTIDE SEQUENCE</scope>
    <source>
        <strain evidence="2">MF-IS2</strain>
    </source>
</reference>
<protein>
    <submittedName>
        <fullName evidence="2">Uncharacterized protein</fullName>
    </submittedName>
</protein>
<dbReference type="Proteomes" id="UP000807342">
    <property type="component" value="Unassembled WGS sequence"/>
</dbReference>